<keyword evidence="3" id="KW-1185">Reference proteome</keyword>
<keyword evidence="2" id="KW-0808">Transferase</keyword>
<protein>
    <submittedName>
        <fullName evidence="2">Putative beta-lysine N-acetyltransferase</fullName>
    </submittedName>
</protein>
<dbReference type="NCBIfam" id="TIGR03827">
    <property type="entry name" value="GNAT_ablB"/>
    <property type="match status" value="1"/>
</dbReference>
<dbReference type="InterPro" id="IPR016181">
    <property type="entry name" value="Acyl_CoA_acyltransferase"/>
</dbReference>
<proteinExistence type="predicted"/>
<dbReference type="KEGG" id="tum:CBW65_01280"/>
<dbReference type="InterPro" id="IPR000182">
    <property type="entry name" value="GNAT_dom"/>
</dbReference>
<dbReference type="PROSITE" id="PS51186">
    <property type="entry name" value="GNAT"/>
    <property type="match status" value="1"/>
</dbReference>
<sequence>MMALAFQKLMERPTIIKGSKQTKNHSYTCSIDTINRRLIIHRYWWKDVAPFVAELFDLCRNHEFGKLIVQAREQDWQSFLKLGFVMEGTIPSFFQGEPVYYMSKFFDAKRQLSRHWQEEEEILEKVILHKQPAKRRELPPDLTLEVGTEKHVPELVRLFARVFDTYPSPLTDPEYLAKSMQNDIFVLIRDGKKRIVSAAGAEIDRMAGNAEMTNCATLPEYRGYGLMSHLFVKLEEELASQQIRSLFSIARAKSFGMNRVLHEMGYTYRGRLINNCDICGGLEDMNLWAKGGAASCS</sequence>
<dbReference type="GO" id="GO:0008080">
    <property type="term" value="F:N-acetyltransferase activity"/>
    <property type="evidence" value="ECO:0007669"/>
    <property type="project" value="InterPro"/>
</dbReference>
<accession>A0A1Y0IKE5</accession>
<dbReference type="Gene3D" id="3.40.630.30">
    <property type="match status" value="1"/>
</dbReference>
<gene>
    <name evidence="2" type="ORF">CBW65_01280</name>
</gene>
<reference evidence="3" key="1">
    <citation type="submission" date="2017-05" db="EMBL/GenBank/DDBJ databases">
        <authorList>
            <person name="Sung H."/>
        </authorList>
    </citation>
    <scope>NUCLEOTIDE SEQUENCE [LARGE SCALE GENOMIC DNA]</scope>
    <source>
        <strain evidence="3">AR23208</strain>
    </source>
</reference>
<dbReference type="EMBL" id="CP021434">
    <property type="protein sequence ID" value="ARU59834.1"/>
    <property type="molecule type" value="Genomic_DNA"/>
</dbReference>
<dbReference type="SUPFAM" id="SSF55729">
    <property type="entry name" value="Acyl-CoA N-acyltransferases (Nat)"/>
    <property type="match status" value="1"/>
</dbReference>
<dbReference type="InterPro" id="IPR022525">
    <property type="entry name" value="GNAT_AblB"/>
</dbReference>
<feature type="domain" description="N-acetyltransferase" evidence="1">
    <location>
        <begin position="142"/>
        <end position="288"/>
    </location>
</feature>
<dbReference type="AlphaFoldDB" id="A0A1Y0IKE5"/>
<dbReference type="CDD" id="cd04301">
    <property type="entry name" value="NAT_SF"/>
    <property type="match status" value="1"/>
</dbReference>
<name>A0A1Y0IKE5_9BACL</name>
<dbReference type="Proteomes" id="UP000195437">
    <property type="component" value="Chromosome"/>
</dbReference>
<evidence type="ECO:0000259" key="1">
    <source>
        <dbReference type="PROSITE" id="PS51186"/>
    </source>
</evidence>
<organism evidence="2 3">
    <name type="scientific">Tumebacillus avium</name>
    <dbReference type="NCBI Taxonomy" id="1903704"/>
    <lineage>
        <taxon>Bacteria</taxon>
        <taxon>Bacillati</taxon>
        <taxon>Bacillota</taxon>
        <taxon>Bacilli</taxon>
        <taxon>Bacillales</taxon>
        <taxon>Alicyclobacillaceae</taxon>
        <taxon>Tumebacillus</taxon>
    </lineage>
</organism>
<evidence type="ECO:0000313" key="2">
    <source>
        <dbReference type="EMBL" id="ARU59834.1"/>
    </source>
</evidence>
<dbReference type="Pfam" id="PF00583">
    <property type="entry name" value="Acetyltransf_1"/>
    <property type="match status" value="1"/>
</dbReference>
<evidence type="ECO:0000313" key="3">
    <source>
        <dbReference type="Proteomes" id="UP000195437"/>
    </source>
</evidence>